<feature type="compositionally biased region" description="Basic and acidic residues" evidence="1">
    <location>
        <begin position="68"/>
        <end position="80"/>
    </location>
</feature>
<sequence length="372" mass="42327">MTAPSAPFRMSFADNQLAEAQKELSQFSAYMSRSSEPTTAPPSQSGDRDLKDLEKELEDEPPAVLNMEVDRTKRQQDLDKAALPTKFAKGQEKGQTTNSRDDEANAATEALASQGNGKGSRQAVGEHREHRGKNRHRDERQDREEELKELVRQMGRLLLRMEDAMSIQHLDSQFVLFLRTEENTGGWSITSALFKVATRWNQVKADNPSSLELPMRAVLMHCLLDALLEKLKNLEKDSELLDKAKRLNLIEGTTYPFLQWDRDQHKHIKAQQEPLAHTEAVQTVTLLSQLTAMPDIIGRFHAMRPLSQQHQSEVIPFLLQVQNRNAESQQFYLGMRRLCRCSVMHLIGATMRPSRLGRSPLAVQIEKILKDL</sequence>
<feature type="region of interest" description="Disordered" evidence="1">
    <location>
        <begin position="29"/>
        <end position="144"/>
    </location>
</feature>
<proteinExistence type="predicted"/>
<feature type="compositionally biased region" description="Polar residues" evidence="1">
    <location>
        <begin position="29"/>
        <end position="45"/>
    </location>
</feature>
<name>A0A1Q9CUD4_SYMMI</name>
<keyword evidence="3" id="KW-1185">Reference proteome</keyword>
<evidence type="ECO:0000313" key="3">
    <source>
        <dbReference type="Proteomes" id="UP000186817"/>
    </source>
</evidence>
<comment type="caution">
    <text evidence="2">The sequence shown here is derived from an EMBL/GenBank/DDBJ whole genome shotgun (WGS) entry which is preliminary data.</text>
</comment>
<dbReference type="AlphaFoldDB" id="A0A1Q9CUD4"/>
<reference evidence="2 3" key="1">
    <citation type="submission" date="2016-02" db="EMBL/GenBank/DDBJ databases">
        <title>Genome analysis of coral dinoflagellate symbionts highlights evolutionary adaptations to a symbiotic lifestyle.</title>
        <authorList>
            <person name="Aranda M."/>
            <person name="Li Y."/>
            <person name="Liew Y.J."/>
            <person name="Baumgarten S."/>
            <person name="Simakov O."/>
            <person name="Wilson M."/>
            <person name="Piel J."/>
            <person name="Ashoor H."/>
            <person name="Bougouffa S."/>
            <person name="Bajic V.B."/>
            <person name="Ryu T."/>
            <person name="Ravasi T."/>
            <person name="Bayer T."/>
            <person name="Micklem G."/>
            <person name="Kim H."/>
            <person name="Bhak J."/>
            <person name="Lajeunesse T.C."/>
            <person name="Voolstra C.R."/>
        </authorList>
    </citation>
    <scope>NUCLEOTIDE SEQUENCE [LARGE SCALE GENOMIC DNA]</scope>
    <source>
        <strain evidence="2 3">CCMP2467</strain>
    </source>
</reference>
<dbReference type="OrthoDB" id="424947at2759"/>
<evidence type="ECO:0000313" key="2">
    <source>
        <dbReference type="EMBL" id="OLP86552.1"/>
    </source>
</evidence>
<dbReference type="EMBL" id="LSRX01000910">
    <property type="protein sequence ID" value="OLP86552.1"/>
    <property type="molecule type" value="Genomic_DNA"/>
</dbReference>
<organism evidence="2 3">
    <name type="scientific">Symbiodinium microadriaticum</name>
    <name type="common">Dinoflagellate</name>
    <name type="synonym">Zooxanthella microadriatica</name>
    <dbReference type="NCBI Taxonomy" id="2951"/>
    <lineage>
        <taxon>Eukaryota</taxon>
        <taxon>Sar</taxon>
        <taxon>Alveolata</taxon>
        <taxon>Dinophyceae</taxon>
        <taxon>Suessiales</taxon>
        <taxon>Symbiodiniaceae</taxon>
        <taxon>Symbiodinium</taxon>
    </lineage>
</organism>
<protein>
    <submittedName>
        <fullName evidence="2">Uncharacterized protein</fullName>
    </submittedName>
</protein>
<accession>A0A1Q9CUD4</accession>
<dbReference type="Proteomes" id="UP000186817">
    <property type="component" value="Unassembled WGS sequence"/>
</dbReference>
<gene>
    <name evidence="2" type="ORF">AK812_SmicGene32316</name>
</gene>
<evidence type="ECO:0000256" key="1">
    <source>
        <dbReference type="SAM" id="MobiDB-lite"/>
    </source>
</evidence>